<comment type="caution">
    <text evidence="2">The sequence shown here is derived from an EMBL/GenBank/DDBJ whole genome shotgun (WGS) entry which is preliminary data.</text>
</comment>
<keyword evidence="3" id="KW-1185">Reference proteome</keyword>
<sequence>MMQASTTADDCGELAERPSIGALRWPLDESRKTLRDRDTACLPARVGKRGPEGQKHRWDLTSELTLEEGYWVFGQWNWDAPRKTATRGTDIRIPSRRRAQGSGEFP</sequence>
<name>A0A9P9WS77_9PEZI</name>
<gene>
    <name evidence="2" type="ORF">JX265_003449</name>
</gene>
<evidence type="ECO:0000313" key="2">
    <source>
        <dbReference type="EMBL" id="KAI1877441.1"/>
    </source>
</evidence>
<evidence type="ECO:0000256" key="1">
    <source>
        <dbReference type="SAM" id="MobiDB-lite"/>
    </source>
</evidence>
<feature type="region of interest" description="Disordered" evidence="1">
    <location>
        <begin position="85"/>
        <end position="106"/>
    </location>
</feature>
<protein>
    <submittedName>
        <fullName evidence="2">Uncharacterized protein</fullName>
    </submittedName>
</protein>
<dbReference type="Proteomes" id="UP000829685">
    <property type="component" value="Unassembled WGS sequence"/>
</dbReference>
<dbReference type="EMBL" id="JAFIMR010000006">
    <property type="protein sequence ID" value="KAI1877441.1"/>
    <property type="molecule type" value="Genomic_DNA"/>
</dbReference>
<organism evidence="2 3">
    <name type="scientific">Neoarthrinium moseri</name>
    <dbReference type="NCBI Taxonomy" id="1658444"/>
    <lineage>
        <taxon>Eukaryota</taxon>
        <taxon>Fungi</taxon>
        <taxon>Dikarya</taxon>
        <taxon>Ascomycota</taxon>
        <taxon>Pezizomycotina</taxon>
        <taxon>Sordariomycetes</taxon>
        <taxon>Xylariomycetidae</taxon>
        <taxon>Amphisphaeriales</taxon>
        <taxon>Apiosporaceae</taxon>
        <taxon>Neoarthrinium</taxon>
    </lineage>
</organism>
<dbReference type="AlphaFoldDB" id="A0A9P9WS77"/>
<reference evidence="2" key="1">
    <citation type="submission" date="2021-03" db="EMBL/GenBank/DDBJ databases">
        <title>Revisited historic fungal species revealed as producer of novel bioactive compounds through whole genome sequencing and comparative genomics.</title>
        <authorList>
            <person name="Vignolle G.A."/>
            <person name="Hochenegger N."/>
            <person name="Mach R.L."/>
            <person name="Mach-Aigner A.R."/>
            <person name="Javad Rahimi M."/>
            <person name="Salim K.A."/>
            <person name="Chan C.M."/>
            <person name="Lim L.B.L."/>
            <person name="Cai F."/>
            <person name="Druzhinina I.S."/>
            <person name="U'Ren J.M."/>
            <person name="Derntl C."/>
        </authorList>
    </citation>
    <scope>NUCLEOTIDE SEQUENCE</scope>
    <source>
        <strain evidence="2">TUCIM 5799</strain>
    </source>
</reference>
<accession>A0A9P9WS77</accession>
<proteinExistence type="predicted"/>
<evidence type="ECO:0000313" key="3">
    <source>
        <dbReference type="Proteomes" id="UP000829685"/>
    </source>
</evidence>